<comment type="caution">
    <text evidence="1">The sequence shown here is derived from an EMBL/GenBank/DDBJ whole genome shotgun (WGS) entry which is preliminary data.</text>
</comment>
<dbReference type="InterPro" id="IPR036624">
    <property type="entry name" value="Hcp1-lik_sf"/>
</dbReference>
<dbReference type="NCBIfam" id="TIGR03344">
    <property type="entry name" value="VI_effect_Hcp1"/>
    <property type="match status" value="1"/>
</dbReference>
<protein>
    <submittedName>
        <fullName evidence="1">Type VI secretion system effector, Hcp1 family protein</fullName>
    </submittedName>
</protein>
<proteinExistence type="predicted"/>
<organism evidence="1 2">
    <name type="scientific">Massilia timonae</name>
    <dbReference type="NCBI Taxonomy" id="47229"/>
    <lineage>
        <taxon>Bacteria</taxon>
        <taxon>Pseudomonadati</taxon>
        <taxon>Pseudomonadota</taxon>
        <taxon>Betaproteobacteria</taxon>
        <taxon>Burkholderiales</taxon>
        <taxon>Oxalobacteraceae</taxon>
        <taxon>Telluria group</taxon>
        <taxon>Massilia</taxon>
    </lineage>
</organism>
<dbReference type="InterPro" id="IPR053165">
    <property type="entry name" value="HSI-I_assembly_Hcp1"/>
</dbReference>
<dbReference type="Gene3D" id="2.30.110.20">
    <property type="entry name" value="Hcp1-like"/>
    <property type="match status" value="1"/>
</dbReference>
<evidence type="ECO:0000313" key="1">
    <source>
        <dbReference type="EMBL" id="OIJ40283.1"/>
    </source>
</evidence>
<reference evidence="1 2" key="1">
    <citation type="submission" date="2014-10" db="EMBL/GenBank/DDBJ databases">
        <authorList>
            <person name="Seo M.-J."/>
            <person name="Seok Y.J."/>
            <person name="Cha I.-T."/>
        </authorList>
    </citation>
    <scope>NUCLEOTIDE SEQUENCE [LARGE SCALE GENOMIC DNA]</scope>
    <source>
        <strain evidence="1 2">NEU</strain>
    </source>
</reference>
<sequence length="164" mass="17633">MAIDVYLQIDGIKGESQDAKHRDWIECTSVHWGILQPRSATASTGGGHTAERAELKEISFTKIADLASPILMQTCAMGKTIPNAKFDFMRADGNGEPICYFQIELENVLVGGIAPGIEPGTILDEHVSLKFSKVKWRYTQQKIGGGGGGSTVGGWDLAANRVVA</sequence>
<evidence type="ECO:0000313" key="2">
    <source>
        <dbReference type="Proteomes" id="UP000180246"/>
    </source>
</evidence>
<accession>A0A1S2N5V7</accession>
<dbReference type="PANTHER" id="PTHR36152">
    <property type="entry name" value="CYTOPLASMIC PROTEIN-RELATED"/>
    <property type="match status" value="1"/>
</dbReference>
<dbReference type="EMBL" id="JRYB01000001">
    <property type="protein sequence ID" value="OIJ40283.1"/>
    <property type="molecule type" value="Genomic_DNA"/>
</dbReference>
<dbReference type="AlphaFoldDB" id="A0A1S2N5V7"/>
<dbReference type="SUPFAM" id="SSF141452">
    <property type="entry name" value="Hcp1-like"/>
    <property type="match status" value="1"/>
</dbReference>
<gene>
    <name evidence="1" type="ORF">LO55_2683</name>
</gene>
<dbReference type="RefSeq" id="WP_071361812.1">
    <property type="nucleotide sequence ID" value="NZ_JRYB01000001.1"/>
</dbReference>
<dbReference type="Pfam" id="PF05638">
    <property type="entry name" value="T6SS_HCP"/>
    <property type="match status" value="1"/>
</dbReference>
<name>A0A1S2N5V7_9BURK</name>
<dbReference type="InterPro" id="IPR008514">
    <property type="entry name" value="T6SS_Hcp"/>
</dbReference>
<dbReference type="Proteomes" id="UP000180246">
    <property type="component" value="Unassembled WGS sequence"/>
</dbReference>
<dbReference type="PANTHER" id="PTHR36152:SF5">
    <property type="entry name" value="PROTEIN HCP1"/>
    <property type="match status" value="1"/>
</dbReference>